<accession>A0A4S3KV00</accession>
<keyword evidence="2" id="KW-1185">Reference proteome</keyword>
<dbReference type="OrthoDB" id="5954593at2"/>
<dbReference type="EMBL" id="MWQO01000003">
    <property type="protein sequence ID" value="THD12134.1"/>
    <property type="molecule type" value="Genomic_DNA"/>
</dbReference>
<gene>
    <name evidence="1" type="ORF">B1806_00855</name>
</gene>
<dbReference type="AlphaFoldDB" id="A0A4S3KV00"/>
<comment type="caution">
    <text evidence="1">The sequence shown here is derived from an EMBL/GenBank/DDBJ whole genome shotgun (WGS) entry which is preliminary data.</text>
</comment>
<reference evidence="1 2" key="1">
    <citation type="submission" date="2017-02" db="EMBL/GenBank/DDBJ databases">
        <title>Whole genome sequencing of Metallibacterium scheffleri DSM 24874 (T).</title>
        <authorList>
            <person name="Kumar S."/>
            <person name="Patil P."/>
            <person name="Patil P.B."/>
        </authorList>
    </citation>
    <scope>NUCLEOTIDE SEQUENCE [LARGE SCALE GENOMIC DNA]</scope>
    <source>
        <strain evidence="1 2">DSM 24874</strain>
    </source>
</reference>
<proteinExistence type="predicted"/>
<dbReference type="STRING" id="993689.GCA_002077135_03252"/>
<organism evidence="1 2">
    <name type="scientific">Metallibacterium scheffleri</name>
    <dbReference type="NCBI Taxonomy" id="993689"/>
    <lineage>
        <taxon>Bacteria</taxon>
        <taxon>Pseudomonadati</taxon>
        <taxon>Pseudomonadota</taxon>
        <taxon>Gammaproteobacteria</taxon>
        <taxon>Lysobacterales</taxon>
        <taxon>Rhodanobacteraceae</taxon>
        <taxon>Metallibacterium</taxon>
    </lineage>
</organism>
<protein>
    <submittedName>
        <fullName evidence="1">Uncharacterized protein</fullName>
    </submittedName>
</protein>
<name>A0A4S3KV00_9GAMM</name>
<dbReference type="Proteomes" id="UP000307749">
    <property type="component" value="Unassembled WGS sequence"/>
</dbReference>
<evidence type="ECO:0000313" key="2">
    <source>
        <dbReference type="Proteomes" id="UP000307749"/>
    </source>
</evidence>
<sequence>MSNNLHVNLDQNTTPWCVDIDQSGNANHVSRSPDAQTITWQLTGNAASGSFVALTDPNPGFAWVGAAPPSGIFGSPTLSANGNQLTLGDLNNSVGTTGTWTYILRINVDGVVYQSKTTSLTATTTNPTIKNQ</sequence>
<dbReference type="RefSeq" id="WP_081129655.1">
    <property type="nucleotide sequence ID" value="NZ_DAHXOC010000018.1"/>
</dbReference>
<evidence type="ECO:0000313" key="1">
    <source>
        <dbReference type="EMBL" id="THD12134.1"/>
    </source>
</evidence>